<dbReference type="InterPro" id="IPR029058">
    <property type="entry name" value="AB_hydrolase_fold"/>
</dbReference>
<evidence type="ECO:0000313" key="2">
    <source>
        <dbReference type="EMBL" id="GAA3394413.1"/>
    </source>
</evidence>
<evidence type="ECO:0000313" key="3">
    <source>
        <dbReference type="Proteomes" id="UP001501676"/>
    </source>
</evidence>
<keyword evidence="3" id="KW-1185">Reference proteome</keyword>
<reference evidence="3" key="1">
    <citation type="journal article" date="2019" name="Int. J. Syst. Evol. Microbiol.">
        <title>The Global Catalogue of Microorganisms (GCM) 10K type strain sequencing project: providing services to taxonomists for standard genome sequencing and annotation.</title>
        <authorList>
            <consortium name="The Broad Institute Genomics Platform"/>
            <consortium name="The Broad Institute Genome Sequencing Center for Infectious Disease"/>
            <person name="Wu L."/>
            <person name="Ma J."/>
        </authorList>
    </citation>
    <scope>NUCLEOTIDE SEQUENCE [LARGE SCALE GENOMIC DNA]</scope>
    <source>
        <strain evidence="3">JCM 9458</strain>
    </source>
</reference>
<organism evidence="2 3">
    <name type="scientific">Cryptosporangium minutisporangium</name>
    <dbReference type="NCBI Taxonomy" id="113569"/>
    <lineage>
        <taxon>Bacteria</taxon>
        <taxon>Bacillati</taxon>
        <taxon>Actinomycetota</taxon>
        <taxon>Actinomycetes</taxon>
        <taxon>Cryptosporangiales</taxon>
        <taxon>Cryptosporangiaceae</taxon>
        <taxon>Cryptosporangium</taxon>
    </lineage>
</organism>
<dbReference type="Gene3D" id="3.40.50.1820">
    <property type="entry name" value="alpha/beta hydrolase"/>
    <property type="match status" value="1"/>
</dbReference>
<dbReference type="Pfam" id="PF12697">
    <property type="entry name" value="Abhydrolase_6"/>
    <property type="match status" value="1"/>
</dbReference>
<feature type="domain" description="AB hydrolase-1" evidence="1">
    <location>
        <begin position="29"/>
        <end position="240"/>
    </location>
</feature>
<dbReference type="Proteomes" id="UP001501676">
    <property type="component" value="Unassembled WGS sequence"/>
</dbReference>
<dbReference type="PANTHER" id="PTHR43265">
    <property type="entry name" value="ESTERASE ESTD"/>
    <property type="match status" value="1"/>
</dbReference>
<proteinExistence type="predicted"/>
<dbReference type="InterPro" id="IPR000073">
    <property type="entry name" value="AB_hydrolase_1"/>
</dbReference>
<accession>A0ABP6T8S0</accession>
<comment type="caution">
    <text evidence="2">The sequence shown here is derived from an EMBL/GenBank/DDBJ whole genome shotgun (WGS) entry which is preliminary data.</text>
</comment>
<name>A0ABP6T8S0_9ACTN</name>
<dbReference type="SUPFAM" id="SSF53474">
    <property type="entry name" value="alpha/beta-Hydrolases"/>
    <property type="match status" value="1"/>
</dbReference>
<gene>
    <name evidence="2" type="ORF">GCM10020369_63740</name>
</gene>
<keyword evidence="2" id="KW-0378">Hydrolase</keyword>
<protein>
    <submittedName>
        <fullName evidence="2">Alpha/beta fold hydrolase</fullName>
    </submittedName>
</protein>
<dbReference type="EMBL" id="BAAAYN010000044">
    <property type="protein sequence ID" value="GAA3394413.1"/>
    <property type="molecule type" value="Genomic_DNA"/>
</dbReference>
<dbReference type="RefSeq" id="WP_345731949.1">
    <property type="nucleotide sequence ID" value="NZ_BAAAYN010000044.1"/>
</dbReference>
<dbReference type="PANTHER" id="PTHR43265:SF1">
    <property type="entry name" value="ESTERASE ESTD"/>
    <property type="match status" value="1"/>
</dbReference>
<dbReference type="InterPro" id="IPR053145">
    <property type="entry name" value="AB_hydrolase_Est10"/>
</dbReference>
<sequence>MSVTFRSHDGTRLIGTLAVPPHPPTRSAVLVHGGGVSRDEGGFYVRLAEALTAAGIASLRFDLRGHGESGGRQEELTLAAVANDVRAALDEVSRLAAPPTLIGTSFSGGICALVAASCTLRSLVLYNPLLDYKRRFVDEKPYWSGDRINPAAAAELDRCGYVEHSPSFKLGRALLNEVFHLSARDALRRIATPTLLVHGSKDTFVNVDSSREAVDQVPAKCTLIEIDGAQHGFAVHDDPDYADPRTREWQALVIRETVAWITTH</sequence>
<dbReference type="GO" id="GO:0016787">
    <property type="term" value="F:hydrolase activity"/>
    <property type="evidence" value="ECO:0007669"/>
    <property type="project" value="UniProtKB-KW"/>
</dbReference>
<evidence type="ECO:0000259" key="1">
    <source>
        <dbReference type="Pfam" id="PF12697"/>
    </source>
</evidence>